<dbReference type="EMBL" id="QVLV01000002">
    <property type="protein sequence ID" value="RGE64270.1"/>
    <property type="molecule type" value="Genomic_DNA"/>
</dbReference>
<name>A0A3E3IB49_9FIRM</name>
<evidence type="ECO:0000313" key="3">
    <source>
        <dbReference type="Proteomes" id="UP000260812"/>
    </source>
</evidence>
<dbReference type="EMBL" id="QVLU01000002">
    <property type="protein sequence ID" value="RGE74044.1"/>
    <property type="molecule type" value="Genomic_DNA"/>
</dbReference>
<dbReference type="AlphaFoldDB" id="A0A3E3IB49"/>
<organism evidence="1 3">
    <name type="scientific">Eisenbergiella massiliensis</name>
    <dbReference type="NCBI Taxonomy" id="1720294"/>
    <lineage>
        <taxon>Bacteria</taxon>
        <taxon>Bacillati</taxon>
        <taxon>Bacillota</taxon>
        <taxon>Clostridia</taxon>
        <taxon>Lachnospirales</taxon>
        <taxon>Lachnospiraceae</taxon>
        <taxon>Eisenbergiella</taxon>
    </lineage>
</organism>
<reference evidence="1 4" key="1">
    <citation type="submission" date="2018-08" db="EMBL/GenBank/DDBJ databases">
        <title>A genome reference for cultivated species of the human gut microbiota.</title>
        <authorList>
            <person name="Zou Y."/>
            <person name="Xue W."/>
            <person name="Luo G."/>
        </authorList>
    </citation>
    <scope>NUCLEOTIDE SEQUENCE [LARGE SCALE GENOMIC DNA]</scope>
    <source>
        <strain evidence="2 4">AF26-4BH</strain>
        <strain evidence="1">TF05-5AC</strain>
    </source>
</reference>
<protein>
    <submittedName>
        <fullName evidence="1">Uncharacterized protein</fullName>
    </submittedName>
</protein>
<comment type="caution">
    <text evidence="1">The sequence shown here is derived from an EMBL/GenBank/DDBJ whole genome shotgun (WGS) entry which is preliminary data.</text>
</comment>
<dbReference type="Proteomes" id="UP000261166">
    <property type="component" value="Unassembled WGS sequence"/>
</dbReference>
<evidence type="ECO:0000313" key="2">
    <source>
        <dbReference type="EMBL" id="RGE74044.1"/>
    </source>
</evidence>
<evidence type="ECO:0000313" key="4">
    <source>
        <dbReference type="Proteomes" id="UP000261166"/>
    </source>
</evidence>
<keyword evidence="3" id="KW-1185">Reference proteome</keyword>
<accession>A0A3E3IB49</accession>
<proteinExistence type="predicted"/>
<evidence type="ECO:0000313" key="1">
    <source>
        <dbReference type="EMBL" id="RGE64270.1"/>
    </source>
</evidence>
<gene>
    <name evidence="2" type="ORF">DWY69_02875</name>
    <name evidence="1" type="ORF">DXC51_04175</name>
</gene>
<sequence>MLHAKKNRIGKIRTKRELPVKKGRFLFLPSQGCRLIINFFYLSGPKSPSCHLIIVMTRKSGRYYKEKTYENTD</sequence>
<dbReference type="Proteomes" id="UP000260812">
    <property type="component" value="Unassembled WGS sequence"/>
</dbReference>